<dbReference type="GO" id="GO:0020037">
    <property type="term" value="F:heme binding"/>
    <property type="evidence" value="ECO:0007669"/>
    <property type="project" value="InterPro"/>
</dbReference>
<dbReference type="Gene3D" id="1.10.760.10">
    <property type="entry name" value="Cytochrome c-like domain"/>
    <property type="match status" value="2"/>
</dbReference>
<dbReference type="InterPro" id="IPR009056">
    <property type="entry name" value="Cyt_c-like_dom"/>
</dbReference>
<evidence type="ECO:0000259" key="6">
    <source>
        <dbReference type="PROSITE" id="PS51007"/>
    </source>
</evidence>
<feature type="domain" description="Cytochrome c" evidence="6">
    <location>
        <begin position="172"/>
        <end position="262"/>
    </location>
</feature>
<reference evidence="7 8" key="1">
    <citation type="submission" date="2016-11" db="EMBL/GenBank/DDBJ databases">
        <authorList>
            <person name="Jaros S."/>
            <person name="Januszkiewicz K."/>
            <person name="Wedrychowicz H."/>
        </authorList>
    </citation>
    <scope>NUCLEOTIDE SEQUENCE [LARGE SCALE GENOMIC DNA]</scope>
    <source>
        <strain evidence="7 8">GAS138</strain>
    </source>
</reference>
<dbReference type="Proteomes" id="UP000189796">
    <property type="component" value="Chromosome I"/>
</dbReference>
<dbReference type="InterPro" id="IPR050597">
    <property type="entry name" value="Cytochrome_c_Oxidase_Subunit"/>
</dbReference>
<dbReference type="PROSITE" id="PS51007">
    <property type="entry name" value="CYTC"/>
    <property type="match status" value="2"/>
</dbReference>
<evidence type="ECO:0000313" key="8">
    <source>
        <dbReference type="Proteomes" id="UP000189796"/>
    </source>
</evidence>
<feature type="domain" description="Cytochrome c" evidence="6">
    <location>
        <begin position="61"/>
        <end position="158"/>
    </location>
</feature>
<gene>
    <name evidence="7" type="ORF">SAMN05443248_5095</name>
</gene>
<dbReference type="EMBL" id="LT670817">
    <property type="protein sequence ID" value="SHH52278.1"/>
    <property type="molecule type" value="Genomic_DNA"/>
</dbReference>
<dbReference type="PANTHER" id="PTHR33751">
    <property type="entry name" value="CBB3-TYPE CYTOCHROME C OXIDASE SUBUNIT FIXP"/>
    <property type="match status" value="1"/>
</dbReference>
<dbReference type="PANTHER" id="PTHR33751:SF11">
    <property type="entry name" value="BLL4483 PROTEIN"/>
    <property type="match status" value="1"/>
</dbReference>
<name>A0A1M5TNL4_9BRAD</name>
<keyword evidence="3 4" id="KW-0408">Iron</keyword>
<evidence type="ECO:0000256" key="1">
    <source>
        <dbReference type="ARBA" id="ARBA00022617"/>
    </source>
</evidence>
<keyword evidence="2 4" id="KW-0479">Metal-binding</keyword>
<evidence type="ECO:0000313" key="7">
    <source>
        <dbReference type="EMBL" id="SHH52278.1"/>
    </source>
</evidence>
<dbReference type="GO" id="GO:0046872">
    <property type="term" value="F:metal ion binding"/>
    <property type="evidence" value="ECO:0007669"/>
    <property type="project" value="UniProtKB-KW"/>
</dbReference>
<dbReference type="InterPro" id="IPR036909">
    <property type="entry name" value="Cyt_c-like_dom_sf"/>
</dbReference>
<dbReference type="Pfam" id="PF00034">
    <property type="entry name" value="Cytochrom_C"/>
    <property type="match status" value="1"/>
</dbReference>
<feature type="region of interest" description="Disordered" evidence="5">
    <location>
        <begin position="27"/>
        <end position="48"/>
    </location>
</feature>
<dbReference type="SUPFAM" id="SSF46626">
    <property type="entry name" value="Cytochrome c"/>
    <property type="match status" value="2"/>
</dbReference>
<proteinExistence type="predicted"/>
<evidence type="ECO:0000256" key="4">
    <source>
        <dbReference type="PROSITE-ProRule" id="PRU00433"/>
    </source>
</evidence>
<sequence>MVVIWRRRNCLDLDQRLSDQGGYPFTRKGLPNMAKASEAGGGRASEVRRTGTSLRTVIVGLGLGLSFQAFPSIAQTPSPPPDTMEARVEACTPCHGNNGQGTSDVYFPRLAGKPAGYLYNQLVAFKNGRRKYPPMNYLLEFLTDPYLQDIADYFATQHPPLPAPELTNVSQQVLAQGESLVISGDAARQIPACRSCHGPALTGMEPGIPGLLGLRPNYISAQLGAFRYGTRTAKAPDCMQTVAARLTEADVTAVAAWLASRPAPANSPPAPKGTYALPFACGSEPD</sequence>
<dbReference type="GO" id="GO:0009055">
    <property type="term" value="F:electron transfer activity"/>
    <property type="evidence" value="ECO:0007669"/>
    <property type="project" value="InterPro"/>
</dbReference>
<keyword evidence="1 4" id="KW-0349">Heme</keyword>
<accession>A0A1M5TNL4</accession>
<protein>
    <submittedName>
        <fullName evidence="7">Cytochrome c553</fullName>
    </submittedName>
</protein>
<organism evidence="7 8">
    <name type="scientific">Bradyrhizobium erythrophlei</name>
    <dbReference type="NCBI Taxonomy" id="1437360"/>
    <lineage>
        <taxon>Bacteria</taxon>
        <taxon>Pseudomonadati</taxon>
        <taxon>Pseudomonadota</taxon>
        <taxon>Alphaproteobacteria</taxon>
        <taxon>Hyphomicrobiales</taxon>
        <taxon>Nitrobacteraceae</taxon>
        <taxon>Bradyrhizobium</taxon>
    </lineage>
</organism>
<evidence type="ECO:0000256" key="2">
    <source>
        <dbReference type="ARBA" id="ARBA00022723"/>
    </source>
</evidence>
<evidence type="ECO:0000256" key="5">
    <source>
        <dbReference type="SAM" id="MobiDB-lite"/>
    </source>
</evidence>
<evidence type="ECO:0000256" key="3">
    <source>
        <dbReference type="ARBA" id="ARBA00023004"/>
    </source>
</evidence>
<dbReference type="AlphaFoldDB" id="A0A1M5TNL4"/>